<organism evidence="4 5">
    <name type="scientific">Tolypocladium paradoxum</name>
    <dbReference type="NCBI Taxonomy" id="94208"/>
    <lineage>
        <taxon>Eukaryota</taxon>
        <taxon>Fungi</taxon>
        <taxon>Dikarya</taxon>
        <taxon>Ascomycota</taxon>
        <taxon>Pezizomycotina</taxon>
        <taxon>Sordariomycetes</taxon>
        <taxon>Hypocreomycetidae</taxon>
        <taxon>Hypocreales</taxon>
        <taxon>Ophiocordycipitaceae</taxon>
        <taxon>Tolypocladium</taxon>
    </lineage>
</organism>
<comment type="caution">
    <text evidence="4">The sequence shown here is derived from an EMBL/GenBank/DDBJ whole genome shotgun (WGS) entry which is preliminary data.</text>
</comment>
<evidence type="ECO:0000313" key="5">
    <source>
        <dbReference type="Proteomes" id="UP000237481"/>
    </source>
</evidence>
<accession>A0A2S4LAV2</accession>
<name>A0A2S4LAV2_9HYPO</name>
<dbReference type="OrthoDB" id="5949865at2759"/>
<protein>
    <recommendedName>
        <fullName evidence="2">mRNA stability protein</fullName>
    </recommendedName>
</protein>
<evidence type="ECO:0000256" key="2">
    <source>
        <dbReference type="RuleBase" id="RU363120"/>
    </source>
</evidence>
<feature type="compositionally biased region" description="Basic and acidic residues" evidence="3">
    <location>
        <begin position="95"/>
        <end position="109"/>
    </location>
</feature>
<evidence type="ECO:0000313" key="4">
    <source>
        <dbReference type="EMBL" id="POR39551.1"/>
    </source>
</evidence>
<dbReference type="AlphaFoldDB" id="A0A2S4LAV2"/>
<dbReference type="Pfam" id="PF04667">
    <property type="entry name" value="Endosulfine"/>
    <property type="match status" value="1"/>
</dbReference>
<keyword evidence="5" id="KW-1185">Reference proteome</keyword>
<evidence type="ECO:0000256" key="3">
    <source>
        <dbReference type="SAM" id="MobiDB-lite"/>
    </source>
</evidence>
<comment type="similarity">
    <text evidence="1 2">Belongs to the endosulfine family.</text>
</comment>
<gene>
    <name evidence="4" type="ORF">TPAR_00247</name>
</gene>
<dbReference type="EMBL" id="PKSG01000032">
    <property type="protein sequence ID" value="POR39551.1"/>
    <property type="molecule type" value="Genomic_DNA"/>
</dbReference>
<proteinExistence type="inferred from homology"/>
<dbReference type="InterPro" id="IPR006760">
    <property type="entry name" value="Endosulphine"/>
</dbReference>
<feature type="compositionally biased region" description="Polar residues" evidence="3">
    <location>
        <begin position="52"/>
        <end position="64"/>
    </location>
</feature>
<feature type="compositionally biased region" description="Polar residues" evidence="3">
    <location>
        <begin position="73"/>
        <end position="94"/>
    </location>
</feature>
<reference evidence="4 5" key="1">
    <citation type="submission" date="2018-01" db="EMBL/GenBank/DDBJ databases">
        <title>Harnessing the power of phylogenomics to disentangle the directionality and signatures of interkingdom host jumping in the parasitic fungal genus Tolypocladium.</title>
        <authorList>
            <person name="Quandt C.A."/>
            <person name="Patterson W."/>
            <person name="Spatafora J.W."/>
        </authorList>
    </citation>
    <scope>NUCLEOTIDE SEQUENCE [LARGE SCALE GENOMIC DNA]</scope>
    <source>
        <strain evidence="4 5">NRBC 100945</strain>
    </source>
</reference>
<comment type="function">
    <text evidence="2">Plays an essential role in initiation of the G0 program by preventing the degradation of specific nutrient-regulated mRNAs via the 5'-3' mRNA decay pathway.</text>
</comment>
<dbReference type="STRING" id="94208.A0A2S4LAV2"/>
<dbReference type="Proteomes" id="UP000237481">
    <property type="component" value="Unassembled WGS sequence"/>
</dbReference>
<sequence>MNLPQNANPLNEQEKRLLRRYGTLPSRGNLLHHQLNRRKYFDSGDFALSRAHTSSDVGAVTTGSEHPLRDQISHPSSAAPSSCNFENDGNQQTPAEHKTGELKSSHLYEEMTPQTQGEPGGAKQEDSVNSGTKK</sequence>
<evidence type="ECO:0000256" key="1">
    <source>
        <dbReference type="ARBA" id="ARBA00010520"/>
    </source>
</evidence>
<feature type="region of interest" description="Disordered" evidence="3">
    <location>
        <begin position="52"/>
        <end position="134"/>
    </location>
</feature>